<proteinExistence type="predicted"/>
<organism evidence="1 2">
    <name type="scientific">Halarsenatibacter silvermanii</name>
    <dbReference type="NCBI Taxonomy" id="321763"/>
    <lineage>
        <taxon>Bacteria</taxon>
        <taxon>Bacillati</taxon>
        <taxon>Bacillota</taxon>
        <taxon>Clostridia</taxon>
        <taxon>Halanaerobiales</taxon>
        <taxon>Halarsenatibacteraceae</taxon>
        <taxon>Halarsenatibacter</taxon>
    </lineage>
</organism>
<protein>
    <submittedName>
        <fullName evidence="1">Uncharacterized protein</fullName>
    </submittedName>
</protein>
<sequence length="143" mass="16363">MPGNHGGVFQHPPRTSIEVLETRNFKIEIERAEKSNGRATISGTARAKRDDAELELILGNRYFYDHEDDRRDMTGRKVTIGDWTKSSGDEARLSEMISRNESKYISWSFTGVPEEADSLARLDLWLETPHEGEISIELRDLQL</sequence>
<dbReference type="AlphaFoldDB" id="A0A1G9TCW2"/>
<name>A0A1G9TCW2_9FIRM</name>
<dbReference type="Proteomes" id="UP000199476">
    <property type="component" value="Unassembled WGS sequence"/>
</dbReference>
<keyword evidence="2" id="KW-1185">Reference proteome</keyword>
<accession>A0A1G9TCW2</accession>
<gene>
    <name evidence="1" type="ORF">SAMN04488692_13711</name>
</gene>
<dbReference type="RefSeq" id="WP_089762259.1">
    <property type="nucleotide sequence ID" value="NZ_FNGO01000037.1"/>
</dbReference>
<evidence type="ECO:0000313" key="1">
    <source>
        <dbReference type="EMBL" id="SDM45507.1"/>
    </source>
</evidence>
<evidence type="ECO:0000313" key="2">
    <source>
        <dbReference type="Proteomes" id="UP000199476"/>
    </source>
</evidence>
<dbReference type="EMBL" id="FNGO01000037">
    <property type="protein sequence ID" value="SDM45507.1"/>
    <property type="molecule type" value="Genomic_DNA"/>
</dbReference>
<reference evidence="1 2" key="1">
    <citation type="submission" date="2016-10" db="EMBL/GenBank/DDBJ databases">
        <authorList>
            <person name="de Groot N.N."/>
        </authorList>
    </citation>
    <scope>NUCLEOTIDE SEQUENCE [LARGE SCALE GENOMIC DNA]</scope>
    <source>
        <strain evidence="1 2">SLAS-1</strain>
    </source>
</reference>